<evidence type="ECO:0000256" key="6">
    <source>
        <dbReference type="ARBA" id="ARBA00023004"/>
    </source>
</evidence>
<evidence type="ECO:0000256" key="8">
    <source>
        <dbReference type="ARBA" id="ARBA00023077"/>
    </source>
</evidence>
<keyword evidence="12" id="KW-0732">Signal</keyword>
<evidence type="ECO:0000256" key="1">
    <source>
        <dbReference type="ARBA" id="ARBA00004571"/>
    </source>
</evidence>
<dbReference type="GO" id="GO:0009279">
    <property type="term" value="C:cell outer membrane"/>
    <property type="evidence" value="ECO:0007669"/>
    <property type="project" value="UniProtKB-SubCell"/>
</dbReference>
<dbReference type="Proteomes" id="UP000184041">
    <property type="component" value="Unassembled WGS sequence"/>
</dbReference>
<dbReference type="NCBIfam" id="TIGR04056">
    <property type="entry name" value="OMP_RagA_SusC"/>
    <property type="match status" value="1"/>
</dbReference>
<keyword evidence="6" id="KW-0408">Iron</keyword>
<evidence type="ECO:0000256" key="4">
    <source>
        <dbReference type="ARBA" id="ARBA00022496"/>
    </source>
</evidence>
<reference evidence="14 15" key="1">
    <citation type="submission" date="2016-11" db="EMBL/GenBank/DDBJ databases">
        <authorList>
            <person name="Jaros S."/>
            <person name="Januszkiewicz K."/>
            <person name="Wedrychowicz H."/>
        </authorList>
    </citation>
    <scope>NUCLEOTIDE SEQUENCE [LARGE SCALE GENOMIC DNA]</scope>
    <source>
        <strain evidence="14 15">DSM 21986</strain>
    </source>
</reference>
<keyword evidence="15" id="KW-1185">Reference proteome</keyword>
<keyword evidence="5 11" id="KW-0812">Transmembrane</keyword>
<accession>A0A1M4W753</accession>
<evidence type="ECO:0000256" key="10">
    <source>
        <dbReference type="ARBA" id="ARBA00023237"/>
    </source>
</evidence>
<dbReference type="PANTHER" id="PTHR32552:SF81">
    <property type="entry name" value="TONB-DEPENDENT OUTER MEMBRANE RECEPTOR"/>
    <property type="match status" value="1"/>
</dbReference>
<dbReference type="SUPFAM" id="SSF56935">
    <property type="entry name" value="Porins"/>
    <property type="match status" value="1"/>
</dbReference>
<evidence type="ECO:0000256" key="12">
    <source>
        <dbReference type="SAM" id="SignalP"/>
    </source>
</evidence>
<dbReference type="InterPro" id="IPR008969">
    <property type="entry name" value="CarboxyPept-like_regulatory"/>
</dbReference>
<evidence type="ECO:0000313" key="14">
    <source>
        <dbReference type="EMBL" id="SHE77091.1"/>
    </source>
</evidence>
<feature type="domain" description="TonB-dependent receptor plug" evidence="13">
    <location>
        <begin position="227"/>
        <end position="333"/>
    </location>
</feature>
<keyword evidence="9 11" id="KW-0472">Membrane</keyword>
<dbReference type="PROSITE" id="PS52016">
    <property type="entry name" value="TONB_DEPENDENT_REC_3"/>
    <property type="match status" value="1"/>
</dbReference>
<dbReference type="Gene3D" id="2.40.170.20">
    <property type="entry name" value="TonB-dependent receptor, beta-barrel domain"/>
    <property type="match status" value="1"/>
</dbReference>
<keyword evidence="4" id="KW-0410">Iron transport</keyword>
<dbReference type="Gene3D" id="2.60.40.1120">
    <property type="entry name" value="Carboxypeptidase-like, regulatory domain"/>
    <property type="match status" value="1"/>
</dbReference>
<evidence type="ECO:0000256" key="2">
    <source>
        <dbReference type="ARBA" id="ARBA00022448"/>
    </source>
</evidence>
<comment type="subcellular location">
    <subcellularLocation>
        <location evidence="1 11">Cell outer membrane</location>
        <topology evidence="1 11">Multi-pass membrane protein</topology>
    </subcellularLocation>
</comment>
<feature type="chain" id="PRO_5012477146" evidence="12">
    <location>
        <begin position="25"/>
        <end position="1139"/>
    </location>
</feature>
<organism evidence="14 15">
    <name type="scientific">Fodinibius roseus</name>
    <dbReference type="NCBI Taxonomy" id="1194090"/>
    <lineage>
        <taxon>Bacteria</taxon>
        <taxon>Pseudomonadati</taxon>
        <taxon>Balneolota</taxon>
        <taxon>Balneolia</taxon>
        <taxon>Balneolales</taxon>
        <taxon>Balneolaceae</taxon>
        <taxon>Fodinibius</taxon>
    </lineage>
</organism>
<dbReference type="PANTHER" id="PTHR32552">
    <property type="entry name" value="FERRICHROME IRON RECEPTOR-RELATED"/>
    <property type="match status" value="1"/>
</dbReference>
<dbReference type="NCBIfam" id="TIGR04057">
    <property type="entry name" value="SusC_RagA_signa"/>
    <property type="match status" value="1"/>
</dbReference>
<evidence type="ECO:0000256" key="11">
    <source>
        <dbReference type="PROSITE-ProRule" id="PRU01360"/>
    </source>
</evidence>
<dbReference type="InterPro" id="IPR036942">
    <property type="entry name" value="Beta-barrel_TonB_sf"/>
</dbReference>
<evidence type="ECO:0000256" key="9">
    <source>
        <dbReference type="ARBA" id="ARBA00023136"/>
    </source>
</evidence>
<dbReference type="SUPFAM" id="SSF49464">
    <property type="entry name" value="Carboxypeptidase regulatory domain-like"/>
    <property type="match status" value="1"/>
</dbReference>
<keyword evidence="3 11" id="KW-1134">Transmembrane beta strand</keyword>
<dbReference type="Gene3D" id="2.170.130.10">
    <property type="entry name" value="TonB-dependent receptor, plug domain"/>
    <property type="match status" value="1"/>
</dbReference>
<dbReference type="InterPro" id="IPR023997">
    <property type="entry name" value="TonB-dep_OMP_SusC/RagA_CS"/>
</dbReference>
<keyword evidence="8" id="KW-0798">TonB box</keyword>
<dbReference type="InterPro" id="IPR012910">
    <property type="entry name" value="Plug_dom"/>
</dbReference>
<feature type="signal peptide" evidence="12">
    <location>
        <begin position="1"/>
        <end position="24"/>
    </location>
</feature>
<keyword evidence="7" id="KW-0406">Ion transport</keyword>
<evidence type="ECO:0000256" key="3">
    <source>
        <dbReference type="ARBA" id="ARBA00022452"/>
    </source>
</evidence>
<dbReference type="EMBL" id="FQUS01000003">
    <property type="protein sequence ID" value="SHE77091.1"/>
    <property type="molecule type" value="Genomic_DNA"/>
</dbReference>
<dbReference type="AlphaFoldDB" id="A0A1M4W753"/>
<dbReference type="InterPro" id="IPR037066">
    <property type="entry name" value="Plug_dom_sf"/>
</dbReference>
<gene>
    <name evidence="14" type="ORF">SAMN05443144_103142</name>
</gene>
<protein>
    <submittedName>
        <fullName evidence="14">TonB-linked outer membrane protein, SusC/RagA family</fullName>
    </submittedName>
</protein>
<evidence type="ECO:0000313" key="15">
    <source>
        <dbReference type="Proteomes" id="UP000184041"/>
    </source>
</evidence>
<evidence type="ECO:0000256" key="5">
    <source>
        <dbReference type="ARBA" id="ARBA00022692"/>
    </source>
</evidence>
<evidence type="ECO:0000256" key="7">
    <source>
        <dbReference type="ARBA" id="ARBA00023065"/>
    </source>
</evidence>
<keyword evidence="10 11" id="KW-0998">Cell outer membrane</keyword>
<keyword evidence="2 11" id="KW-0813">Transport</keyword>
<dbReference type="InterPro" id="IPR023996">
    <property type="entry name" value="TonB-dep_OMP_SusC/RagA"/>
</dbReference>
<comment type="similarity">
    <text evidence="11">Belongs to the TonB-dependent receptor family.</text>
</comment>
<dbReference type="GO" id="GO:0006826">
    <property type="term" value="P:iron ion transport"/>
    <property type="evidence" value="ECO:0007669"/>
    <property type="project" value="UniProtKB-KW"/>
</dbReference>
<proteinExistence type="inferred from homology"/>
<dbReference type="STRING" id="1194090.SAMN05443144_103142"/>
<dbReference type="InterPro" id="IPR039426">
    <property type="entry name" value="TonB-dep_rcpt-like"/>
</dbReference>
<dbReference type="Pfam" id="PF13715">
    <property type="entry name" value="CarbopepD_reg_2"/>
    <property type="match status" value="1"/>
</dbReference>
<sequence length="1139" mass="125921">MIMKRYKWIASLIVFLVAFTQWTAAQNNQSNNNVYVTASDWSTQNLHEVAEGTSLQEVLSLVEEEYNVNFLFDSKLLADRHLSENKILYLNRDLFDILDRLLTEFGFTYKKLTHRTLGIVPAELALEETIYMEVISGTVTDAQTGEPLPGVNVMVKGTTIGSSSDADGAFEFNAPSLQDTLIFSFIGYQTQEVPINGRTTINVELVPQAISGEEVVVTAFGIERETQSLTYSTESVDSESLTEARELNVVNSLSGKVAGMQINQAGTGVGGDTRVVLRGNRSISGSSQPLYVVDGVPIRGDISNMNPDIIESINVLKGPNAAALYGSEAQNGAIVVTTKRGQAGEIDISYSSNFMFRDPLLLTEYQNQYGQGTSGEYAPSSESSFGPRMDGRMVDHWSPNPERDGEQYAFNPQPDNVRDAFQTGYNSSNNLTASMGSENIQALFSYTFTNSEGVVPGNELDRHNISARVNSQLSDKLSLDSKLSYMRQSIDNQLFTGENFANPIRHIYRMPRNIRTADAENFEYFTPEGTRRQHYWNPLSNGGANPYWTMNRNLRENVGDRINALASLTYDFTDYLSLMVRSAYDGGSGEAEIRRYNDTYVIAQNGYYQINQSTGYEWNSDFLLSYNQDLTEDWYVEANLGGNIKQERNSGMSSNTNNALTIPNFFAISNTQNVAASENIGSPMDIYSAYAFGQLVWKDAIYLDVSGRNDVSSTLPEDNRSYFYPSVGLSASLTELIPGMPEVLNNARIRGSWAKVGNSAPPFMTIRTASLSAGGNNGFLQLDTTLPNENLKPEETESFELGANVQFLENRLGLDFTYYKTNTRDQLFQVAVPVGSGASSFFTNGGDVSNEGYEILLNATPVQNRDFNWDLNVNYSTNENMVEKISEDQPRLTLATDFLRAFRIEEGKPFGQVYSRGWERTEDGRVIVGEDGIPEVTGGLTVPVANFSPDWRGSIRSTFSYKNLSMSFLIDHRQGGSIASLTNAILFDDGLTKQTLKGREGGMVFGRDIYSNLDAVVRTGGTDENPEYSENTTPISSQQLWTSIGGRNTPVGEAFVVDATNTRLRELTLGYTLPQSLISTLPVSNVKFSLVGRNLLFIHRASENLDPDLMTGTNAAAEGFESFTPPSSRTFGANIKIDF</sequence>
<dbReference type="Pfam" id="PF07715">
    <property type="entry name" value="Plug"/>
    <property type="match status" value="1"/>
</dbReference>
<evidence type="ECO:0000259" key="13">
    <source>
        <dbReference type="Pfam" id="PF07715"/>
    </source>
</evidence>
<name>A0A1M4W753_9BACT</name>